<dbReference type="AlphaFoldDB" id="A0A0E0P7S4"/>
<accession>A0A0E0P7S4</accession>
<reference evidence="3" key="1">
    <citation type="submission" date="2013-06" db="EMBL/GenBank/DDBJ databases">
        <authorList>
            <person name="Zhao Q."/>
        </authorList>
    </citation>
    <scope>NUCLEOTIDE SEQUENCE</scope>
    <source>
        <strain evidence="3">cv. W1943</strain>
    </source>
</reference>
<evidence type="ECO:0000256" key="1">
    <source>
        <dbReference type="SAM" id="SignalP"/>
    </source>
</evidence>
<dbReference type="Gramene" id="ORUFI04G09960.1">
    <property type="protein sequence ID" value="ORUFI04G09960.1"/>
    <property type="gene ID" value="ORUFI04G09960"/>
</dbReference>
<dbReference type="PANTHER" id="PTHR34998">
    <property type="entry name" value="OS04G0357400 PROTEIN-RELATED"/>
    <property type="match status" value="1"/>
</dbReference>
<dbReference type="eggNOG" id="ENOG502R3JF">
    <property type="taxonomic scope" value="Eukaryota"/>
</dbReference>
<feature type="signal peptide" evidence="1">
    <location>
        <begin position="1"/>
        <end position="25"/>
    </location>
</feature>
<proteinExistence type="predicted"/>
<evidence type="ECO:0000313" key="2">
    <source>
        <dbReference type="EnsemblPlants" id="ORUFI04G09960.1"/>
    </source>
</evidence>
<feature type="chain" id="PRO_5002369856" evidence="1">
    <location>
        <begin position="26"/>
        <end position="125"/>
    </location>
</feature>
<evidence type="ECO:0000313" key="3">
    <source>
        <dbReference type="Proteomes" id="UP000008022"/>
    </source>
</evidence>
<name>A0A0E0P7S4_ORYRU</name>
<reference evidence="2" key="2">
    <citation type="submission" date="2015-06" db="UniProtKB">
        <authorList>
            <consortium name="EnsemblPlants"/>
        </authorList>
    </citation>
    <scope>IDENTIFICATION</scope>
</reference>
<dbReference type="HOGENOM" id="CLU_137621_0_0_1"/>
<keyword evidence="1" id="KW-0732">Signal</keyword>
<sequence>MHTKVPTSPLLLLLLLLAVVALSLAVPSTGDMRAVLSGGEGAARHGIDVAVRRLAMVAPSSSARLEDAVAPELGVDMELHRRILAGNVGSGALRPDRPACVQSCPARGGSYTGRGCKTVYRCNNN</sequence>
<dbReference type="Proteomes" id="UP000008022">
    <property type="component" value="Unassembled WGS sequence"/>
</dbReference>
<dbReference type="OMA" id="MDRRACP"/>
<protein>
    <submittedName>
        <fullName evidence="2">Uncharacterized protein</fullName>
    </submittedName>
</protein>
<dbReference type="PANTHER" id="PTHR34998:SF9">
    <property type="entry name" value="OS04G0357400 PROTEIN"/>
    <property type="match status" value="1"/>
</dbReference>
<keyword evidence="3" id="KW-1185">Reference proteome</keyword>
<dbReference type="EnsemblPlants" id="ORUFI04G09960.1">
    <property type="protein sequence ID" value="ORUFI04G09960.1"/>
    <property type="gene ID" value="ORUFI04G09960"/>
</dbReference>
<organism evidence="2 3">
    <name type="scientific">Oryza rufipogon</name>
    <name type="common">Brownbeard rice</name>
    <name type="synonym">Asian wild rice</name>
    <dbReference type="NCBI Taxonomy" id="4529"/>
    <lineage>
        <taxon>Eukaryota</taxon>
        <taxon>Viridiplantae</taxon>
        <taxon>Streptophyta</taxon>
        <taxon>Embryophyta</taxon>
        <taxon>Tracheophyta</taxon>
        <taxon>Spermatophyta</taxon>
        <taxon>Magnoliopsida</taxon>
        <taxon>Liliopsida</taxon>
        <taxon>Poales</taxon>
        <taxon>Poaceae</taxon>
        <taxon>BOP clade</taxon>
        <taxon>Oryzoideae</taxon>
        <taxon>Oryzeae</taxon>
        <taxon>Oryzinae</taxon>
        <taxon>Oryza</taxon>
    </lineage>
</organism>